<evidence type="ECO:0000313" key="2">
    <source>
        <dbReference type="Proteomes" id="UP001151760"/>
    </source>
</evidence>
<dbReference type="EMBL" id="BQNB010017947">
    <property type="protein sequence ID" value="GJT68985.1"/>
    <property type="molecule type" value="Genomic_DNA"/>
</dbReference>
<accession>A0ABQ5G1I5</accession>
<reference evidence="1" key="1">
    <citation type="journal article" date="2022" name="Int. J. Mol. Sci.">
        <title>Draft Genome of Tanacetum Coccineum: Genomic Comparison of Closely Related Tanacetum-Family Plants.</title>
        <authorList>
            <person name="Yamashiro T."/>
            <person name="Shiraishi A."/>
            <person name="Nakayama K."/>
            <person name="Satake H."/>
        </authorList>
    </citation>
    <scope>NUCLEOTIDE SEQUENCE</scope>
</reference>
<sequence length="89" mass="10540">MTITSIDDVHNSVISYTSSKVKMYKTTQERKALMKTSRHYEGVELSLRIIKYIENWSNMSEIDRKYVIPVEEHGKIPHYTYLTNREGKK</sequence>
<gene>
    <name evidence="1" type="ORF">Tco_1028271</name>
</gene>
<proteinExistence type="predicted"/>
<name>A0ABQ5G1I5_9ASTR</name>
<comment type="caution">
    <text evidence="1">The sequence shown here is derived from an EMBL/GenBank/DDBJ whole genome shotgun (WGS) entry which is preliminary data.</text>
</comment>
<keyword evidence="2" id="KW-1185">Reference proteome</keyword>
<protein>
    <submittedName>
        <fullName evidence="1">Uncharacterized protein</fullName>
    </submittedName>
</protein>
<dbReference type="Proteomes" id="UP001151760">
    <property type="component" value="Unassembled WGS sequence"/>
</dbReference>
<organism evidence="1 2">
    <name type="scientific">Tanacetum coccineum</name>
    <dbReference type="NCBI Taxonomy" id="301880"/>
    <lineage>
        <taxon>Eukaryota</taxon>
        <taxon>Viridiplantae</taxon>
        <taxon>Streptophyta</taxon>
        <taxon>Embryophyta</taxon>
        <taxon>Tracheophyta</taxon>
        <taxon>Spermatophyta</taxon>
        <taxon>Magnoliopsida</taxon>
        <taxon>eudicotyledons</taxon>
        <taxon>Gunneridae</taxon>
        <taxon>Pentapetalae</taxon>
        <taxon>asterids</taxon>
        <taxon>campanulids</taxon>
        <taxon>Asterales</taxon>
        <taxon>Asteraceae</taxon>
        <taxon>Asteroideae</taxon>
        <taxon>Anthemideae</taxon>
        <taxon>Anthemidinae</taxon>
        <taxon>Tanacetum</taxon>
    </lineage>
</organism>
<reference evidence="1" key="2">
    <citation type="submission" date="2022-01" db="EMBL/GenBank/DDBJ databases">
        <authorList>
            <person name="Yamashiro T."/>
            <person name="Shiraishi A."/>
            <person name="Satake H."/>
            <person name="Nakayama K."/>
        </authorList>
    </citation>
    <scope>NUCLEOTIDE SEQUENCE</scope>
</reference>
<evidence type="ECO:0000313" key="1">
    <source>
        <dbReference type="EMBL" id="GJT68985.1"/>
    </source>
</evidence>